<reference evidence="13 14" key="1">
    <citation type="submission" date="2025-04" db="UniProtKB">
        <authorList>
            <consortium name="RefSeq"/>
        </authorList>
    </citation>
    <scope>IDENTIFICATION</scope>
    <source>
        <tissue evidence="13 14">Blood</tissue>
    </source>
</reference>
<comment type="subcellular location">
    <subcellularLocation>
        <location evidence="1">Endomembrane system</location>
        <topology evidence="1">Multi-pass membrane protein</topology>
    </subcellularLocation>
</comment>
<evidence type="ECO:0000256" key="5">
    <source>
        <dbReference type="ARBA" id="ARBA00022906"/>
    </source>
</evidence>
<name>A0A6J3JSJ1_SAPAP</name>
<dbReference type="GO" id="GO:0005765">
    <property type="term" value="C:lysosomal membrane"/>
    <property type="evidence" value="ECO:0007669"/>
    <property type="project" value="UniProtKB-SubCell"/>
</dbReference>
<feature type="transmembrane region" description="Helical" evidence="10">
    <location>
        <begin position="60"/>
        <end position="77"/>
    </location>
</feature>
<dbReference type="Pfam" id="PF01545">
    <property type="entry name" value="Cation_efflux"/>
    <property type="match status" value="1"/>
</dbReference>
<keyword evidence="5" id="KW-0864">Zinc transport</keyword>
<feature type="region of interest" description="Disordered" evidence="9">
    <location>
        <begin position="158"/>
        <end position="187"/>
    </location>
</feature>
<keyword evidence="5" id="KW-0813">Transport</keyword>
<feature type="compositionally biased region" description="Low complexity" evidence="9">
    <location>
        <begin position="167"/>
        <end position="179"/>
    </location>
</feature>
<dbReference type="GO" id="GO:0005886">
    <property type="term" value="C:plasma membrane"/>
    <property type="evidence" value="ECO:0007669"/>
    <property type="project" value="TreeGrafter"/>
</dbReference>
<accession>A0A6J3JSJ1</accession>
<feature type="transmembrane region" description="Helical" evidence="10">
    <location>
        <begin position="27"/>
        <end position="48"/>
    </location>
</feature>
<evidence type="ECO:0000256" key="3">
    <source>
        <dbReference type="ARBA" id="ARBA00022692"/>
    </source>
</evidence>
<dbReference type="GeneID" id="116566777"/>
<comment type="catalytic activity">
    <reaction evidence="8">
        <text>Zn(2+)(in) + 2 H(+)(out) = Zn(2+)(out) + 2 H(+)(in)</text>
        <dbReference type="Rhea" id="RHEA:72627"/>
        <dbReference type="ChEBI" id="CHEBI:15378"/>
        <dbReference type="ChEBI" id="CHEBI:29105"/>
    </reaction>
</comment>
<dbReference type="PANTHER" id="PTHR11562">
    <property type="entry name" value="CATION EFFLUX PROTEIN/ ZINC TRANSPORTER"/>
    <property type="match status" value="1"/>
</dbReference>
<dbReference type="Proteomes" id="UP000504640">
    <property type="component" value="Unplaced"/>
</dbReference>
<dbReference type="AlphaFoldDB" id="A0A6J3JSJ1"/>
<dbReference type="InterPro" id="IPR027469">
    <property type="entry name" value="Cation_efflux_TMD_sf"/>
</dbReference>
<keyword evidence="6 10" id="KW-1133">Transmembrane helix</keyword>
<dbReference type="RefSeq" id="XP_032157200.1">
    <property type="nucleotide sequence ID" value="XM_032301309.1"/>
</dbReference>
<evidence type="ECO:0000313" key="12">
    <source>
        <dbReference type="Proteomes" id="UP000504640"/>
    </source>
</evidence>
<evidence type="ECO:0000256" key="10">
    <source>
        <dbReference type="SAM" id="Phobius"/>
    </source>
</evidence>
<dbReference type="Gene3D" id="1.20.1510.10">
    <property type="entry name" value="Cation efflux protein transmembrane domain"/>
    <property type="match status" value="1"/>
</dbReference>
<dbReference type="GO" id="GO:0031902">
    <property type="term" value="C:late endosome membrane"/>
    <property type="evidence" value="ECO:0007669"/>
    <property type="project" value="UniProtKB-SubCell"/>
</dbReference>
<protein>
    <submittedName>
        <fullName evidence="13 14">Zinc transporter 3 isoform X2</fullName>
    </submittedName>
</protein>
<dbReference type="CTD" id="7781"/>
<feature type="domain" description="Cation efflux protein transmembrane" evidence="11">
    <location>
        <begin position="28"/>
        <end position="93"/>
    </location>
</feature>
<dbReference type="GO" id="GO:0043005">
    <property type="term" value="C:neuron projection"/>
    <property type="evidence" value="ECO:0007669"/>
    <property type="project" value="UniProtKB-KW"/>
</dbReference>
<dbReference type="GO" id="GO:0015297">
    <property type="term" value="F:antiporter activity"/>
    <property type="evidence" value="ECO:0007669"/>
    <property type="project" value="UniProtKB-KW"/>
</dbReference>
<keyword evidence="4" id="KW-0862">Zinc</keyword>
<dbReference type="InterPro" id="IPR050681">
    <property type="entry name" value="CDF/SLC30A"/>
</dbReference>
<organism evidence="12 13">
    <name type="scientific">Sapajus apella</name>
    <name type="common">Brown-capped capuchin</name>
    <name type="synonym">Cebus apella</name>
    <dbReference type="NCBI Taxonomy" id="9515"/>
    <lineage>
        <taxon>Eukaryota</taxon>
        <taxon>Metazoa</taxon>
        <taxon>Chordata</taxon>
        <taxon>Craniata</taxon>
        <taxon>Vertebrata</taxon>
        <taxon>Euteleostomi</taxon>
        <taxon>Mammalia</taxon>
        <taxon>Eutheria</taxon>
        <taxon>Euarchontoglires</taxon>
        <taxon>Primates</taxon>
        <taxon>Haplorrhini</taxon>
        <taxon>Platyrrhini</taxon>
        <taxon>Cebidae</taxon>
        <taxon>Cebinae</taxon>
        <taxon>Sapajus</taxon>
    </lineage>
</organism>
<evidence type="ECO:0000256" key="9">
    <source>
        <dbReference type="SAM" id="MobiDB-lite"/>
    </source>
</evidence>
<keyword evidence="3 10" id="KW-0812">Transmembrane</keyword>
<dbReference type="PANTHER" id="PTHR11562:SF30">
    <property type="entry name" value="PROTON-COUPLED ZINC ANTIPORTER SLC30A3-RELATED"/>
    <property type="match status" value="1"/>
</dbReference>
<feature type="compositionally biased region" description="Polar residues" evidence="9">
    <location>
        <begin position="316"/>
        <end position="326"/>
    </location>
</feature>
<evidence type="ECO:0000256" key="1">
    <source>
        <dbReference type="ARBA" id="ARBA00004127"/>
    </source>
</evidence>
<dbReference type="GO" id="GO:0005385">
    <property type="term" value="F:zinc ion transmembrane transporter activity"/>
    <property type="evidence" value="ECO:0007669"/>
    <property type="project" value="TreeGrafter"/>
</dbReference>
<evidence type="ECO:0000256" key="6">
    <source>
        <dbReference type="ARBA" id="ARBA00022989"/>
    </source>
</evidence>
<evidence type="ECO:0000256" key="4">
    <source>
        <dbReference type="ARBA" id="ARBA00022833"/>
    </source>
</evidence>
<feature type="transmembrane region" description="Helical" evidence="10">
    <location>
        <begin position="457"/>
        <end position="487"/>
    </location>
</feature>
<dbReference type="InterPro" id="IPR058533">
    <property type="entry name" value="Cation_efflux_TM"/>
</dbReference>
<evidence type="ECO:0000259" key="11">
    <source>
        <dbReference type="Pfam" id="PF01545"/>
    </source>
</evidence>
<keyword evidence="7 10" id="KW-0472">Membrane</keyword>
<evidence type="ECO:0000313" key="14">
    <source>
        <dbReference type="RefSeq" id="XP_032157200.1"/>
    </source>
</evidence>
<dbReference type="GO" id="GO:0010043">
    <property type="term" value="P:response to zinc ion"/>
    <property type="evidence" value="ECO:0007669"/>
    <property type="project" value="TreeGrafter"/>
</dbReference>
<evidence type="ECO:0000256" key="2">
    <source>
        <dbReference type="ARBA" id="ARBA00022449"/>
    </source>
</evidence>
<evidence type="ECO:0000313" key="13">
    <source>
        <dbReference type="RefSeq" id="XP_032157199.1"/>
    </source>
</evidence>
<keyword evidence="5" id="KW-0406">Ion transport</keyword>
<keyword evidence="2" id="KW-0050">Antiport</keyword>
<keyword evidence="12" id="KW-1185">Reference proteome</keyword>
<dbReference type="SUPFAM" id="SSF161111">
    <property type="entry name" value="Cation efflux protein transmembrane domain-like"/>
    <property type="match status" value="1"/>
</dbReference>
<evidence type="ECO:0000256" key="8">
    <source>
        <dbReference type="ARBA" id="ARBA00048349"/>
    </source>
</evidence>
<feature type="region of interest" description="Disordered" evidence="9">
    <location>
        <begin position="291"/>
        <end position="326"/>
    </location>
</feature>
<evidence type="ECO:0000256" key="7">
    <source>
        <dbReference type="ARBA" id="ARBA00023136"/>
    </source>
</evidence>
<sequence>MPFHHCHRDPLPPLGLTPERLHARKQLYAACAVCFVFMAGEVVGGYLAHSLAIMTDAAHLLADVGSMMGSLFSLWLSTRPATRTMTFGWHRSEWPLCCTRLGLPTATGLGEQSMHRWRRGLKNPCPWGTPASGQHLCMCWGTSCRASGYWLPPSSSTSSLNTRQLTPSAPSSSPSVPLDPQRPPSEMFFESSWKVPPAMWGSNLCGIHCCQCQESGQPMSCTCGPLRSLTTLPLHTWPLTPLLTLKPSWLKPHPVSTPGLDSPAVPCRSSSTSQRWPSACVARSLPKPEPWPCPHPTARPRLSPGLSGSAALITETGPSQAHTPSSLLPSTCQFPQPQPQPRPQWARPKCGGEWGGSQGNRCDQFRGRDSWALVWRGVLKACSALSPWSGKPRTSFPCSPFVCVAGWLAGWGHLPVYVLLVCLCLGEVSRGPLPTWRSLCLCRGPEARTLSACLSPVVLSVCVCVCVCVLGAVACVSLCLCGCAMVSMSLLHVSVWGSISPSLCWCCALGYPRKREDSTAAPPINSCLTASFSLCADSSRGGN</sequence>
<proteinExistence type="predicted"/>
<gene>
    <name evidence="13 14" type="primary">SLC30A3</name>
</gene>
<dbReference type="GO" id="GO:0045202">
    <property type="term" value="C:synapse"/>
    <property type="evidence" value="ECO:0007669"/>
    <property type="project" value="UniProtKB-SubCell"/>
</dbReference>
<dbReference type="RefSeq" id="XP_032157199.1">
    <property type="nucleotide sequence ID" value="XM_032301308.1"/>
</dbReference>